<protein>
    <submittedName>
        <fullName evidence="1">Uncharacterized protein</fullName>
    </submittedName>
</protein>
<proteinExistence type="predicted"/>
<organism evidence="1">
    <name type="scientific">Anguilla anguilla</name>
    <name type="common">European freshwater eel</name>
    <name type="synonym">Muraena anguilla</name>
    <dbReference type="NCBI Taxonomy" id="7936"/>
    <lineage>
        <taxon>Eukaryota</taxon>
        <taxon>Metazoa</taxon>
        <taxon>Chordata</taxon>
        <taxon>Craniata</taxon>
        <taxon>Vertebrata</taxon>
        <taxon>Euteleostomi</taxon>
        <taxon>Actinopterygii</taxon>
        <taxon>Neopterygii</taxon>
        <taxon>Teleostei</taxon>
        <taxon>Anguilliformes</taxon>
        <taxon>Anguillidae</taxon>
        <taxon>Anguilla</taxon>
    </lineage>
</organism>
<name>A0A0E9SS66_ANGAN</name>
<evidence type="ECO:0000313" key="1">
    <source>
        <dbReference type="EMBL" id="JAH43495.1"/>
    </source>
</evidence>
<accession>A0A0E9SS66</accession>
<dbReference type="AlphaFoldDB" id="A0A0E9SS66"/>
<reference evidence="1" key="1">
    <citation type="submission" date="2014-11" db="EMBL/GenBank/DDBJ databases">
        <authorList>
            <person name="Amaro Gonzalez C."/>
        </authorList>
    </citation>
    <scope>NUCLEOTIDE SEQUENCE</scope>
</reference>
<reference evidence="1" key="2">
    <citation type="journal article" date="2015" name="Fish Shellfish Immunol.">
        <title>Early steps in the European eel (Anguilla anguilla)-Vibrio vulnificus interaction in the gills: Role of the RtxA13 toxin.</title>
        <authorList>
            <person name="Callol A."/>
            <person name="Pajuelo D."/>
            <person name="Ebbesson L."/>
            <person name="Teles M."/>
            <person name="MacKenzie S."/>
            <person name="Amaro C."/>
        </authorList>
    </citation>
    <scope>NUCLEOTIDE SEQUENCE</scope>
</reference>
<sequence>MRYTEQSYYLRSYFAAPVQMFKKKNIYIYNKIQFPLVSV</sequence>
<dbReference type="EMBL" id="GBXM01065082">
    <property type="protein sequence ID" value="JAH43495.1"/>
    <property type="molecule type" value="Transcribed_RNA"/>
</dbReference>